<evidence type="ECO:0000313" key="2">
    <source>
        <dbReference type="EMBL" id="SIP72491.1"/>
    </source>
</evidence>
<name>A0A1N6MUJ9_9GAMM</name>
<sequence length="285" mass="32808">MKKLINADSYLGSSKTRFFSSGYKKVDYEIKDEVIIDNEYSSMLTLIYPDDWSIKNKKNLNPHLSSVDVILMSAYASGKLLNQFGNCYYKITSMMIFASHKPVKKLADIPIKFDLDYCEEEGVIYLQGKIGNMKSQLEIEKGEYNDILLTPFFSRREFKNSNHEIKDILLEGKCKSKSLVVKTIFGRKTDYIDYIDAFVSSLQIGQILLYELDGITREESNNLWMRNIKLNETDAYNHKNSGTLEVTLENTNLISKGNYKWRSADIVANLNNIQVRCSVAHQLNH</sequence>
<keyword evidence="4" id="KW-1185">Reference proteome</keyword>
<evidence type="ECO:0000313" key="3">
    <source>
        <dbReference type="Proteomes" id="UP000196435"/>
    </source>
</evidence>
<organism evidence="2 3">
    <name type="scientific">Xenorhabdus innexi</name>
    <dbReference type="NCBI Taxonomy" id="290109"/>
    <lineage>
        <taxon>Bacteria</taxon>
        <taxon>Pseudomonadati</taxon>
        <taxon>Pseudomonadota</taxon>
        <taxon>Gammaproteobacteria</taxon>
        <taxon>Enterobacterales</taxon>
        <taxon>Morganellaceae</taxon>
        <taxon>Xenorhabdus</taxon>
    </lineage>
</organism>
<proteinExistence type="predicted"/>
<evidence type="ECO:0000313" key="4">
    <source>
        <dbReference type="Proteomes" id="UP000224871"/>
    </source>
</evidence>
<accession>A0A1N6MUJ9</accession>
<dbReference type="Pfam" id="PF05655">
    <property type="entry name" value="AvrD"/>
    <property type="match status" value="2"/>
</dbReference>
<protein>
    <submittedName>
        <fullName evidence="2">Putative Avirulence D protein</fullName>
    </submittedName>
    <submittedName>
        <fullName evidence="1">Syringolide biosynthetic protein AvrD1</fullName>
    </submittedName>
</protein>
<dbReference type="Proteomes" id="UP000224871">
    <property type="component" value="Unassembled WGS sequence"/>
</dbReference>
<dbReference type="EMBL" id="FTLG01000060">
    <property type="protein sequence ID" value="SIP72491.1"/>
    <property type="molecule type" value="Genomic_DNA"/>
</dbReference>
<dbReference type="RefSeq" id="WP_086955724.1">
    <property type="nucleotide sequence ID" value="NZ_CAWNQC010000273.1"/>
</dbReference>
<reference evidence="3" key="2">
    <citation type="submission" date="2016-12" db="EMBL/GenBank/DDBJ databases">
        <authorList>
            <person name="Gaudriault S."/>
        </authorList>
    </citation>
    <scope>NUCLEOTIDE SEQUENCE [LARGE SCALE GENOMIC DNA]</scope>
    <source>
        <strain evidence="3">HGB1681 (deposited as PTA-6826 in the American Type Culture Collection)</strain>
    </source>
</reference>
<dbReference type="OrthoDB" id="4919083at2"/>
<dbReference type="InterPro" id="IPR008799">
    <property type="entry name" value="Pseudomon_AvrD"/>
</dbReference>
<dbReference type="AlphaFoldDB" id="A0A1N6MUJ9"/>
<reference evidence="2" key="1">
    <citation type="submission" date="2016-12" db="EMBL/GenBank/DDBJ databases">
        <authorList>
            <person name="Song W.-J."/>
            <person name="Kurnit D.M."/>
        </authorList>
    </citation>
    <scope>NUCLEOTIDE SEQUENCE [LARGE SCALE GENOMIC DNA]</scope>
    <source>
        <strain evidence="2">HGB1681</strain>
    </source>
</reference>
<gene>
    <name evidence="1" type="ORF">Xinn_03554</name>
    <name evidence="2" type="ORF">XIS1_1520007</name>
</gene>
<dbReference type="Proteomes" id="UP000196435">
    <property type="component" value="Unassembled WGS sequence"/>
</dbReference>
<reference evidence="1 4" key="3">
    <citation type="journal article" date="2017" name="Nat. Microbiol.">
        <title>Natural product diversity associated with the nematode symbionts Photorhabdus and Xenorhabdus.</title>
        <authorList>
            <person name="Tobias N.J."/>
            <person name="Wolff H."/>
            <person name="Djahanschiri B."/>
            <person name="Grundmann F."/>
            <person name="Kronenwerth M."/>
            <person name="Shi Y.M."/>
            <person name="Simonyi S."/>
            <person name="Grun P."/>
            <person name="Shapiro-Ilan D."/>
            <person name="Pidot S.J."/>
            <person name="Stinear T.P."/>
            <person name="Ebersberger I."/>
            <person name="Bode H.B."/>
        </authorList>
    </citation>
    <scope>NUCLEOTIDE SEQUENCE [LARGE SCALE GENOMIC DNA]</scope>
    <source>
        <strain evidence="1 4">DSM 16336</strain>
    </source>
</reference>
<evidence type="ECO:0000313" key="1">
    <source>
        <dbReference type="EMBL" id="PHM30070.1"/>
    </source>
</evidence>
<dbReference type="EMBL" id="NIBU01000072">
    <property type="protein sequence ID" value="PHM30070.1"/>
    <property type="molecule type" value="Genomic_DNA"/>
</dbReference>